<evidence type="ECO:0000256" key="5">
    <source>
        <dbReference type="ARBA" id="ARBA00023136"/>
    </source>
</evidence>
<dbReference type="OrthoDB" id="9793828at2"/>
<dbReference type="RefSeq" id="WP_075494331.1">
    <property type="nucleotide sequence ID" value="NZ_CP053844.1"/>
</dbReference>
<feature type="transmembrane region" description="Helical" evidence="6">
    <location>
        <begin position="117"/>
        <end position="137"/>
    </location>
</feature>
<keyword evidence="7" id="KW-0675">Receptor</keyword>
<feature type="transmembrane region" description="Helical" evidence="6">
    <location>
        <begin position="149"/>
        <end position="167"/>
    </location>
</feature>
<dbReference type="Proteomes" id="UP000069632">
    <property type="component" value="Unassembled WGS sequence"/>
</dbReference>
<keyword evidence="2" id="KW-1003">Cell membrane</keyword>
<dbReference type="GO" id="GO:0005886">
    <property type="term" value="C:plasma membrane"/>
    <property type="evidence" value="ECO:0007669"/>
    <property type="project" value="UniProtKB-SubCell"/>
</dbReference>
<feature type="transmembrane region" description="Helical" evidence="6">
    <location>
        <begin position="202"/>
        <end position="225"/>
    </location>
</feature>
<evidence type="ECO:0000256" key="6">
    <source>
        <dbReference type="RuleBase" id="RU004379"/>
    </source>
</evidence>
<feature type="transmembrane region" description="Helical" evidence="6">
    <location>
        <begin position="57"/>
        <end position="78"/>
    </location>
</feature>
<evidence type="ECO:0000313" key="7">
    <source>
        <dbReference type="EMBL" id="CZE46431.1"/>
    </source>
</evidence>
<reference evidence="7 8" key="1">
    <citation type="submission" date="2016-02" db="EMBL/GenBank/DDBJ databases">
        <authorList>
            <consortium name="Pathogen Informatics"/>
        </authorList>
    </citation>
    <scope>NUCLEOTIDE SEQUENCE [LARGE SCALE GENOMIC DNA]</scope>
    <source>
        <strain evidence="7 8">RC20</strain>
    </source>
</reference>
<dbReference type="CDD" id="cd10432">
    <property type="entry name" value="BI-1-like_bacterial"/>
    <property type="match status" value="1"/>
</dbReference>
<evidence type="ECO:0000256" key="4">
    <source>
        <dbReference type="ARBA" id="ARBA00022989"/>
    </source>
</evidence>
<dbReference type="EMBL" id="FIZP01000001">
    <property type="protein sequence ID" value="CZE46431.1"/>
    <property type="molecule type" value="Genomic_DNA"/>
</dbReference>
<keyword evidence="8" id="KW-1185">Reference proteome</keyword>
<proteinExistence type="inferred from homology"/>
<keyword evidence="3 6" id="KW-0812">Transmembrane</keyword>
<dbReference type="InterPro" id="IPR006214">
    <property type="entry name" value="Bax_inhibitor_1-related"/>
</dbReference>
<name>A0A128EQ30_9BACT</name>
<feature type="transmembrane region" description="Helical" evidence="6">
    <location>
        <begin position="85"/>
        <end position="105"/>
    </location>
</feature>
<evidence type="ECO:0000256" key="1">
    <source>
        <dbReference type="ARBA" id="ARBA00004651"/>
    </source>
</evidence>
<dbReference type="PANTHER" id="PTHR23291:SF115">
    <property type="entry name" value="MODULATOR OF FTSH PROTEASE YCCA"/>
    <property type="match status" value="1"/>
</dbReference>
<evidence type="ECO:0000256" key="2">
    <source>
        <dbReference type="ARBA" id="ARBA00022475"/>
    </source>
</evidence>
<dbReference type="AlphaFoldDB" id="A0A128EQ30"/>
<gene>
    <name evidence="7" type="primary">yccA</name>
    <name evidence="7" type="ORF">ERS672216_00366</name>
</gene>
<evidence type="ECO:0000313" key="8">
    <source>
        <dbReference type="Proteomes" id="UP000069632"/>
    </source>
</evidence>
<dbReference type="Pfam" id="PF01027">
    <property type="entry name" value="Bax1-I"/>
    <property type="match status" value="1"/>
</dbReference>
<accession>A0A128EQ30</accession>
<organism evidence="7 8">
    <name type="scientific">Campylobacter geochelonis</name>
    <dbReference type="NCBI Taxonomy" id="1780362"/>
    <lineage>
        <taxon>Bacteria</taxon>
        <taxon>Pseudomonadati</taxon>
        <taxon>Campylobacterota</taxon>
        <taxon>Epsilonproteobacteria</taxon>
        <taxon>Campylobacterales</taxon>
        <taxon>Campylobacteraceae</taxon>
        <taxon>Campylobacter</taxon>
    </lineage>
</organism>
<keyword evidence="4 6" id="KW-1133">Transmembrane helix</keyword>
<keyword evidence="5 6" id="KW-0472">Membrane</keyword>
<dbReference type="PANTHER" id="PTHR23291">
    <property type="entry name" value="BAX INHIBITOR-RELATED"/>
    <property type="match status" value="1"/>
</dbReference>
<comment type="similarity">
    <text evidence="6">Belongs to the BI1 family.</text>
</comment>
<comment type="subcellular location">
    <subcellularLocation>
        <location evidence="1">Cell membrane</location>
        <topology evidence="1">Multi-pass membrane protein</topology>
    </subcellularLocation>
</comment>
<feature type="transmembrane region" description="Helical" evidence="6">
    <location>
        <begin position="173"/>
        <end position="190"/>
    </location>
</feature>
<protein>
    <submittedName>
        <fullName evidence="7">Ferric receptor CfrA</fullName>
    </submittedName>
</protein>
<sequence length="231" mass="25526">MGLYDRDYISKQSSHEFEQEAYQGRVSSFVKDTYKLIGASLVAATAGAYIGMQVLSFYSPILFLIVELAILFGMNYAVKKEQNTIALILLFVFTFITGFTLGPILNMYLGMGAGHVVTQAFLVTAIAFGGLTVYAMNTQTDFSSWGKPMFYALIGIIIASLLNMFLFKSTMGSLIISSITAILFCGYILYDTQNIIKGRYDSPIMAAVSMYLNILNLFISLLNILGITNRE</sequence>
<evidence type="ECO:0000256" key="3">
    <source>
        <dbReference type="ARBA" id="ARBA00022692"/>
    </source>
</evidence>